<keyword evidence="3" id="KW-1185">Reference proteome</keyword>
<comment type="caution">
    <text evidence="2">The sequence shown here is derived from an EMBL/GenBank/DDBJ whole genome shotgun (WGS) entry which is preliminary data.</text>
</comment>
<dbReference type="Pfam" id="PF06249">
    <property type="entry name" value="EutQ"/>
    <property type="match status" value="1"/>
</dbReference>
<dbReference type="EMBL" id="JANFYS010000002">
    <property type="protein sequence ID" value="MCQ4769256.1"/>
    <property type="molecule type" value="Genomic_DNA"/>
</dbReference>
<gene>
    <name evidence="1" type="ORF">L0P79_01575</name>
    <name evidence="2" type="ORF">NE579_02090</name>
</gene>
<dbReference type="InterPro" id="IPR014710">
    <property type="entry name" value="RmlC-like_jellyroll"/>
</dbReference>
<evidence type="ECO:0000313" key="3">
    <source>
        <dbReference type="Proteomes" id="UP001200313"/>
    </source>
</evidence>
<dbReference type="RefSeq" id="WP_050619214.1">
    <property type="nucleotide sequence ID" value="NZ_JAKNJB010000002.1"/>
</dbReference>
<reference evidence="1 3" key="1">
    <citation type="submission" date="2022-01" db="EMBL/GenBank/DDBJ databases">
        <title>Collection of gut derived symbiotic bacterial strains cultured from healthy donors.</title>
        <authorList>
            <person name="Lin H."/>
            <person name="Kohout C."/>
            <person name="Waligurski E."/>
            <person name="Pamer E.G."/>
        </authorList>
    </citation>
    <scope>NUCLEOTIDE SEQUENCE [LARGE SCALE GENOMIC DNA]</scope>
    <source>
        <strain evidence="1 3">DFI.3.7</strain>
    </source>
</reference>
<dbReference type="CDD" id="cd02228">
    <property type="entry name" value="cupin_EutQ"/>
    <property type="match status" value="1"/>
</dbReference>
<dbReference type="Gene3D" id="2.60.120.10">
    <property type="entry name" value="Jelly Rolls"/>
    <property type="match status" value="1"/>
</dbReference>
<dbReference type="InterPro" id="IPR010424">
    <property type="entry name" value="EutQ"/>
</dbReference>
<proteinExistence type="predicted"/>
<dbReference type="Proteomes" id="UP001200313">
    <property type="component" value="Unassembled WGS sequence"/>
</dbReference>
<dbReference type="AlphaFoldDB" id="A0AAW5JGU9"/>
<dbReference type="SUPFAM" id="SSF51182">
    <property type="entry name" value="RmlC-like cupins"/>
    <property type="match status" value="1"/>
</dbReference>
<sequence length="142" mass="16276">MAERDRAAIEELVRRVLLEKLGGNGPRVKKVEVPRLDVAAEHRMDTGNPADRVWTRDLFTLEEAPRLGCGLMVMERTTFPWTLTYDEMDYVIEGRLDILVDGQTVSAGPGEVLYIPKDTSIQFSVRDKARFLYFVYPANWQN</sequence>
<dbReference type="PANTHER" id="PTHR36169:SF1">
    <property type="entry name" value="ACETATE KINASE EUTQ"/>
    <property type="match status" value="1"/>
</dbReference>
<dbReference type="EMBL" id="JAKNJB010000002">
    <property type="protein sequence ID" value="MCG4525768.1"/>
    <property type="molecule type" value="Genomic_DNA"/>
</dbReference>
<dbReference type="PANTHER" id="PTHR36169">
    <property type="entry name" value="ETHANOLAMINE UTILIZATION PROTEIN EUTQ"/>
    <property type="match status" value="1"/>
</dbReference>
<accession>A0AAW5JGU9</accession>
<protein>
    <submittedName>
        <fullName evidence="2">Cupin domain-containing protein</fullName>
    </submittedName>
</protein>
<reference evidence="2" key="2">
    <citation type="submission" date="2022-06" db="EMBL/GenBank/DDBJ databases">
        <title>Isolation of gut microbiota from human fecal samples.</title>
        <authorList>
            <person name="Pamer E.G."/>
            <person name="Barat B."/>
            <person name="Waligurski E."/>
            <person name="Medina S."/>
            <person name="Paddock L."/>
            <person name="Mostad J."/>
        </authorList>
    </citation>
    <scope>NUCLEOTIDE SEQUENCE</scope>
    <source>
        <strain evidence="2">DFI.9.91</strain>
    </source>
</reference>
<dbReference type="InterPro" id="IPR011051">
    <property type="entry name" value="RmlC_Cupin_sf"/>
</dbReference>
<name>A0AAW5JGU9_9FIRM</name>
<evidence type="ECO:0000313" key="4">
    <source>
        <dbReference type="Proteomes" id="UP001204562"/>
    </source>
</evidence>
<organism evidence="2 4">
    <name type="scientific">Intestinimonas massiliensis</name>
    <name type="common">ex Afouda et al. 2020</name>
    <dbReference type="NCBI Taxonomy" id="1673721"/>
    <lineage>
        <taxon>Bacteria</taxon>
        <taxon>Bacillati</taxon>
        <taxon>Bacillota</taxon>
        <taxon>Clostridia</taxon>
        <taxon>Eubacteriales</taxon>
        <taxon>Intestinimonas</taxon>
    </lineage>
</organism>
<evidence type="ECO:0000313" key="1">
    <source>
        <dbReference type="EMBL" id="MCG4525768.1"/>
    </source>
</evidence>
<evidence type="ECO:0000313" key="2">
    <source>
        <dbReference type="EMBL" id="MCQ4769256.1"/>
    </source>
</evidence>
<dbReference type="Proteomes" id="UP001204562">
    <property type="component" value="Unassembled WGS sequence"/>
</dbReference>